<dbReference type="InterPro" id="IPR000504">
    <property type="entry name" value="RRM_dom"/>
</dbReference>
<dbReference type="EMBL" id="JBBPBM010001194">
    <property type="protein sequence ID" value="KAK8486220.1"/>
    <property type="molecule type" value="Genomic_DNA"/>
</dbReference>
<feature type="domain" description="RRM" evidence="5">
    <location>
        <begin position="104"/>
        <end position="184"/>
    </location>
</feature>
<keyword evidence="7" id="KW-1185">Reference proteome</keyword>
<feature type="region of interest" description="Disordered" evidence="4">
    <location>
        <begin position="312"/>
        <end position="340"/>
    </location>
</feature>
<dbReference type="SMART" id="SM00360">
    <property type="entry name" value="RRM"/>
    <property type="match status" value="3"/>
</dbReference>
<dbReference type="InterPro" id="IPR035979">
    <property type="entry name" value="RBD_domain_sf"/>
</dbReference>
<gene>
    <name evidence="6" type="ORF">V6N12_002492</name>
</gene>
<dbReference type="CDD" id="cd12362">
    <property type="entry name" value="RRM3_CELF1-6"/>
    <property type="match status" value="1"/>
</dbReference>
<evidence type="ECO:0000256" key="3">
    <source>
        <dbReference type="PROSITE-ProRule" id="PRU00176"/>
    </source>
</evidence>
<evidence type="ECO:0000259" key="5">
    <source>
        <dbReference type="PROSITE" id="PS50102"/>
    </source>
</evidence>
<organism evidence="6 7">
    <name type="scientific">Hibiscus sabdariffa</name>
    <name type="common">roselle</name>
    <dbReference type="NCBI Taxonomy" id="183260"/>
    <lineage>
        <taxon>Eukaryota</taxon>
        <taxon>Viridiplantae</taxon>
        <taxon>Streptophyta</taxon>
        <taxon>Embryophyta</taxon>
        <taxon>Tracheophyta</taxon>
        <taxon>Spermatophyta</taxon>
        <taxon>Magnoliopsida</taxon>
        <taxon>eudicotyledons</taxon>
        <taxon>Gunneridae</taxon>
        <taxon>Pentapetalae</taxon>
        <taxon>rosids</taxon>
        <taxon>malvids</taxon>
        <taxon>Malvales</taxon>
        <taxon>Malvaceae</taxon>
        <taxon>Malvoideae</taxon>
        <taxon>Hibiscus</taxon>
    </lineage>
</organism>
<name>A0ABR1ZZN9_9ROSI</name>
<dbReference type="Proteomes" id="UP001472677">
    <property type="component" value="Unassembled WGS sequence"/>
</dbReference>
<sequence length="513" mass="55351">MAEVQNEMKATSEETVKLFVGQVPKHMTEAQVLAMFEEFALVDQVNIIKDKATRASRGCCFVICPSREEADKAVNACHNKKTLPGASSPLQVKYADGELERLEHKLFVGMLPKNVSEDEVSALFSKYGTIKDLQILRGSQQTSKGCAFLKYETKEQALEALEAINGKHKMEGSSVPLVVKWADTEKERQARRILKAQSQASDIPNADSPHPSLFGAVPMGYVPPYNGYGYQAPGSYGLMQYRLPPMQNQPAFNNMIPPQGSSLRGIAPDLASSISPRNYAVPTSYLGSAYPAVPGLQYPMAYPGGIMGHRPFNGSPGSVPQTNASSNSSSSSPVGANSGGQIEGPPGANLFIYHIPQEFGDQELANAFQGFGRVLSAKVFVDKATGVSKCFGFVSYDSPAAAQNAINMMNGCQLGAFWVDSGLTCAHMFHSIHVIASWDENPRRFSLVEGVADTFSGWLVVTVKKYCALKFGGISVCRRVNGTLHLSANVPVGVCRFGACSPIVFHLLKSCDL</sequence>
<evidence type="ECO:0000313" key="7">
    <source>
        <dbReference type="Proteomes" id="UP001472677"/>
    </source>
</evidence>
<feature type="compositionally biased region" description="Low complexity" evidence="4">
    <location>
        <begin position="323"/>
        <end position="336"/>
    </location>
</feature>
<protein>
    <recommendedName>
        <fullName evidence="5">RRM domain-containing protein</fullName>
    </recommendedName>
</protein>
<evidence type="ECO:0000256" key="2">
    <source>
        <dbReference type="ARBA" id="ARBA00022884"/>
    </source>
</evidence>
<dbReference type="PRINTS" id="PR00961">
    <property type="entry name" value="HUDSXLRNA"/>
</dbReference>
<dbReference type="PANTHER" id="PTHR24012">
    <property type="entry name" value="RNA BINDING PROTEIN"/>
    <property type="match status" value="1"/>
</dbReference>
<dbReference type="InterPro" id="IPR002343">
    <property type="entry name" value="Hud_Sxl_RNA"/>
</dbReference>
<dbReference type="CDD" id="cd12361">
    <property type="entry name" value="RRM1_2_CELF1-6_like"/>
    <property type="match status" value="2"/>
</dbReference>
<accession>A0ABR1ZZN9</accession>
<proteinExistence type="predicted"/>
<evidence type="ECO:0000256" key="1">
    <source>
        <dbReference type="ARBA" id="ARBA00022737"/>
    </source>
</evidence>
<keyword evidence="2 3" id="KW-0694">RNA-binding</keyword>
<feature type="domain" description="RRM" evidence="5">
    <location>
        <begin position="16"/>
        <end position="97"/>
    </location>
</feature>
<evidence type="ECO:0000313" key="6">
    <source>
        <dbReference type="EMBL" id="KAK8486220.1"/>
    </source>
</evidence>
<dbReference type="SUPFAM" id="SSF54928">
    <property type="entry name" value="RNA-binding domain, RBD"/>
    <property type="match status" value="2"/>
</dbReference>
<evidence type="ECO:0000256" key="4">
    <source>
        <dbReference type="SAM" id="MobiDB-lite"/>
    </source>
</evidence>
<dbReference type="Pfam" id="PF00076">
    <property type="entry name" value="RRM_1"/>
    <property type="match status" value="3"/>
</dbReference>
<dbReference type="Gene3D" id="3.30.70.330">
    <property type="match status" value="3"/>
</dbReference>
<keyword evidence="1" id="KW-0677">Repeat</keyword>
<feature type="domain" description="RRM" evidence="5">
    <location>
        <begin position="348"/>
        <end position="422"/>
    </location>
</feature>
<dbReference type="PROSITE" id="PS50102">
    <property type="entry name" value="RRM"/>
    <property type="match status" value="3"/>
</dbReference>
<reference evidence="6 7" key="1">
    <citation type="journal article" date="2024" name="G3 (Bethesda)">
        <title>Genome assembly of Hibiscus sabdariffa L. provides insights into metabolisms of medicinal natural products.</title>
        <authorList>
            <person name="Kim T."/>
        </authorList>
    </citation>
    <scope>NUCLEOTIDE SEQUENCE [LARGE SCALE GENOMIC DNA]</scope>
    <source>
        <strain evidence="6">TK-2024</strain>
        <tissue evidence="6">Old leaves</tissue>
    </source>
</reference>
<comment type="caution">
    <text evidence="6">The sequence shown here is derived from an EMBL/GenBank/DDBJ whole genome shotgun (WGS) entry which is preliminary data.</text>
</comment>
<dbReference type="InterPro" id="IPR012677">
    <property type="entry name" value="Nucleotide-bd_a/b_plait_sf"/>
</dbReference>